<dbReference type="PANTHER" id="PTHR13016:SF0">
    <property type="entry name" value="AMME SYNDROME CANDIDATE GENE 1 PROTEIN"/>
    <property type="match status" value="1"/>
</dbReference>
<dbReference type="HOGENOM" id="CLU_052828_1_0_1"/>
<dbReference type="FunCoup" id="G4TKG0">
    <property type="interactions" value="512"/>
</dbReference>
<dbReference type="Pfam" id="PF01871">
    <property type="entry name" value="AMMECR1"/>
    <property type="match status" value="1"/>
</dbReference>
<dbReference type="InterPro" id="IPR002733">
    <property type="entry name" value="AMMECR1_domain"/>
</dbReference>
<evidence type="ECO:0000313" key="3">
    <source>
        <dbReference type="Proteomes" id="UP000007148"/>
    </source>
</evidence>
<proteinExistence type="predicted"/>
<dbReference type="Gene3D" id="3.30.700.20">
    <property type="entry name" value="Hypothetical protein ph0010, domain 1"/>
    <property type="match status" value="1"/>
</dbReference>
<protein>
    <submittedName>
        <fullName evidence="2">Related to AMME syndrome candidate gene 1 protein</fullName>
    </submittedName>
</protein>
<dbReference type="InterPro" id="IPR023473">
    <property type="entry name" value="AMMECR1"/>
</dbReference>
<gene>
    <name evidence="2" type="ORF">PIIN_05749</name>
</gene>
<reference evidence="2 3" key="1">
    <citation type="journal article" date="2011" name="PLoS Pathog.">
        <title>Endophytic Life Strategies Decoded by Genome and Transcriptome Analyses of the Mutualistic Root Symbiont Piriformospora indica.</title>
        <authorList>
            <person name="Zuccaro A."/>
            <person name="Lahrmann U."/>
            <person name="Guldener U."/>
            <person name="Langen G."/>
            <person name="Pfiffi S."/>
            <person name="Biedenkopf D."/>
            <person name="Wong P."/>
            <person name="Samans B."/>
            <person name="Grimm C."/>
            <person name="Basiewicz M."/>
            <person name="Murat C."/>
            <person name="Martin F."/>
            <person name="Kogel K.H."/>
        </authorList>
    </citation>
    <scope>NUCLEOTIDE SEQUENCE [LARGE SCALE GENOMIC DNA]</scope>
    <source>
        <strain evidence="2 3">DSM 11827</strain>
    </source>
</reference>
<dbReference type="InterPro" id="IPR027485">
    <property type="entry name" value="AMMECR1_N"/>
</dbReference>
<dbReference type="NCBIfam" id="TIGR00296">
    <property type="entry name" value="TIGR00296 family protein"/>
    <property type="match status" value="1"/>
</dbReference>
<dbReference type="STRING" id="1109443.G4TKG0"/>
<dbReference type="SUPFAM" id="SSF143447">
    <property type="entry name" value="AMMECR1-like"/>
    <property type="match status" value="1"/>
</dbReference>
<evidence type="ECO:0000313" key="2">
    <source>
        <dbReference type="EMBL" id="CCA71814.1"/>
    </source>
</evidence>
<dbReference type="InterPro" id="IPR036071">
    <property type="entry name" value="AMMECR1_dom_sf"/>
</dbReference>
<name>G4TKG0_SERID</name>
<organism evidence="2 3">
    <name type="scientific">Serendipita indica (strain DSM 11827)</name>
    <name type="common">Root endophyte fungus</name>
    <name type="synonym">Piriformospora indica</name>
    <dbReference type="NCBI Taxonomy" id="1109443"/>
    <lineage>
        <taxon>Eukaryota</taxon>
        <taxon>Fungi</taxon>
        <taxon>Dikarya</taxon>
        <taxon>Basidiomycota</taxon>
        <taxon>Agaricomycotina</taxon>
        <taxon>Agaricomycetes</taxon>
        <taxon>Sebacinales</taxon>
        <taxon>Serendipitaceae</taxon>
        <taxon>Serendipita</taxon>
    </lineage>
</organism>
<accession>G4TKG0</accession>
<dbReference type="Proteomes" id="UP000007148">
    <property type="component" value="Unassembled WGS sequence"/>
</dbReference>
<dbReference type="InParanoid" id="G4TKG0"/>
<evidence type="ECO:0000259" key="1">
    <source>
        <dbReference type="PROSITE" id="PS51112"/>
    </source>
</evidence>
<dbReference type="OrthoDB" id="24630at2759"/>
<dbReference type="PROSITE" id="PS51112">
    <property type="entry name" value="AMMECR1"/>
    <property type="match status" value="1"/>
</dbReference>
<dbReference type="PANTHER" id="PTHR13016">
    <property type="entry name" value="AMMECR1 HOMOLOG"/>
    <property type="match status" value="1"/>
</dbReference>
<dbReference type="EMBL" id="CAFZ01000135">
    <property type="protein sequence ID" value="CCA71814.1"/>
    <property type="molecule type" value="Genomic_DNA"/>
</dbReference>
<feature type="domain" description="AMMECR1" evidence="1">
    <location>
        <begin position="8"/>
        <end position="230"/>
    </location>
</feature>
<keyword evidence="3" id="KW-1185">Reference proteome</keyword>
<dbReference type="AlphaFoldDB" id="G4TKG0"/>
<comment type="caution">
    <text evidence="2">The sequence shown here is derived from an EMBL/GenBank/DDBJ whole genome shotgun (WGS) entry which is preliminary data.</text>
</comment>
<dbReference type="eggNOG" id="KOG3274">
    <property type="taxonomic scope" value="Eukaryota"/>
</dbReference>
<sequence length="238" mass="26992">MSVQVVEPKSDAEGCLSEHIYHAFDALYCSLTRAKPVPPTFKDDKYALFITWNTVGRRGDHRLRGCIGNFTPMPIREGIAEYALISAFEDSRFRPIQRSELERLQCVVSLLVDFEDAEDYLDWTVGVHGIHISFQHPFYNATSNSSSNTPLSLTPVGRGSNGIAKRKYSATYLPDVIPDQGWTKEEAIDSAIRKSGWNGTITDDLRRSIHLRRYQSSKKGALWDEYVQWRISQGGSMR</sequence>
<dbReference type="OMA" id="LFITWNK"/>